<reference evidence="2 3" key="1">
    <citation type="submission" date="2019-06" db="EMBL/GenBank/DDBJ databases">
        <title>Quisquiliibacterium sp. nov., isolated from a maize field.</title>
        <authorList>
            <person name="Lin S.-Y."/>
            <person name="Tsai C.-F."/>
            <person name="Young C.-C."/>
        </authorList>
    </citation>
    <scope>NUCLEOTIDE SEQUENCE [LARGE SCALE GENOMIC DNA]</scope>
    <source>
        <strain evidence="2 3">CC-CFT501</strain>
    </source>
</reference>
<dbReference type="Proteomes" id="UP000321548">
    <property type="component" value="Unassembled WGS sequence"/>
</dbReference>
<dbReference type="RefSeq" id="WP_147704140.1">
    <property type="nucleotide sequence ID" value="NZ_VDUY01000003.1"/>
</dbReference>
<name>A0A5C8NYA6_9BURK</name>
<sequence length="74" mass="8020">MSEAGIGEAGISERRLNESERDDVYTRICLAITEAGPGRESLFLARLSLLLAEAVGDAQRVREAIEAARFAETP</sequence>
<feature type="region of interest" description="Disordered" evidence="1">
    <location>
        <begin position="1"/>
        <end position="21"/>
    </location>
</feature>
<protein>
    <submittedName>
        <fullName evidence="2">DUF2783 domain-containing protein</fullName>
    </submittedName>
</protein>
<gene>
    <name evidence="2" type="ORF">FHP08_09165</name>
</gene>
<keyword evidence="3" id="KW-1185">Reference proteome</keyword>
<dbReference type="Pfam" id="PF10932">
    <property type="entry name" value="DUF2783"/>
    <property type="match status" value="1"/>
</dbReference>
<dbReference type="InterPro" id="IPR021233">
    <property type="entry name" value="DUF2783"/>
</dbReference>
<evidence type="ECO:0000313" key="2">
    <source>
        <dbReference type="EMBL" id="TXL66229.1"/>
    </source>
</evidence>
<dbReference type="AlphaFoldDB" id="A0A5C8NYA6"/>
<accession>A0A5C8NYA6</accession>
<organism evidence="2 3">
    <name type="scientific">Zeimonas arvi</name>
    <dbReference type="NCBI Taxonomy" id="2498847"/>
    <lineage>
        <taxon>Bacteria</taxon>
        <taxon>Pseudomonadati</taxon>
        <taxon>Pseudomonadota</taxon>
        <taxon>Betaproteobacteria</taxon>
        <taxon>Burkholderiales</taxon>
        <taxon>Burkholderiaceae</taxon>
        <taxon>Zeimonas</taxon>
    </lineage>
</organism>
<comment type="caution">
    <text evidence="2">The sequence shown here is derived from an EMBL/GenBank/DDBJ whole genome shotgun (WGS) entry which is preliminary data.</text>
</comment>
<dbReference type="EMBL" id="VDUY01000003">
    <property type="protein sequence ID" value="TXL66229.1"/>
    <property type="molecule type" value="Genomic_DNA"/>
</dbReference>
<feature type="compositionally biased region" description="Basic and acidic residues" evidence="1">
    <location>
        <begin position="11"/>
        <end position="21"/>
    </location>
</feature>
<evidence type="ECO:0000313" key="3">
    <source>
        <dbReference type="Proteomes" id="UP000321548"/>
    </source>
</evidence>
<evidence type="ECO:0000256" key="1">
    <source>
        <dbReference type="SAM" id="MobiDB-lite"/>
    </source>
</evidence>
<proteinExistence type="predicted"/>